<proteinExistence type="inferred from homology"/>
<keyword evidence="3 10" id="KW-0436">Ligase</keyword>
<keyword evidence="17" id="KW-1185">Reference proteome</keyword>
<dbReference type="PANTHER" id="PTHR45794:SF1">
    <property type="entry name" value="LEUCINE--TRNA LIGASE, CYTOPLASMIC"/>
    <property type="match status" value="1"/>
</dbReference>
<name>A0A8S9WV96_APOLU</name>
<evidence type="ECO:0000256" key="7">
    <source>
        <dbReference type="ARBA" id="ARBA00023146"/>
    </source>
</evidence>
<dbReference type="OrthoDB" id="10249672at2759"/>
<dbReference type="Gene3D" id="3.90.740.10">
    <property type="entry name" value="Valyl/Leucyl/Isoleucyl-tRNA synthetase, editing domain"/>
    <property type="match status" value="1"/>
</dbReference>
<dbReference type="InterPro" id="IPR054509">
    <property type="entry name" value="LARS1_ULD"/>
</dbReference>
<evidence type="ECO:0000313" key="16">
    <source>
        <dbReference type="EMBL" id="KAF6200139.1"/>
    </source>
</evidence>
<comment type="caution">
    <text evidence="16">The sequence shown here is derived from an EMBL/GenBank/DDBJ whole genome shotgun (WGS) entry which is preliminary data.</text>
</comment>
<dbReference type="EC" id="6.1.1.4" evidence="2"/>
<dbReference type="PROSITE" id="PS00178">
    <property type="entry name" value="AA_TRNA_LIGASE_I"/>
    <property type="match status" value="1"/>
</dbReference>
<dbReference type="EMBL" id="WIXP02000014">
    <property type="protein sequence ID" value="KAF6200139.1"/>
    <property type="molecule type" value="Genomic_DNA"/>
</dbReference>
<dbReference type="AlphaFoldDB" id="A0A8S9WV96"/>
<keyword evidence="6 10" id="KW-0648">Protein biosynthesis</keyword>
<dbReference type="PANTHER" id="PTHR45794">
    <property type="entry name" value="LEUCYL-TRNA SYNTHETASE"/>
    <property type="match status" value="1"/>
</dbReference>
<feature type="region of interest" description="Disordered" evidence="11">
    <location>
        <begin position="1"/>
        <end position="22"/>
    </location>
</feature>
<evidence type="ECO:0000259" key="14">
    <source>
        <dbReference type="Pfam" id="PF22947"/>
    </source>
</evidence>
<dbReference type="InterPro" id="IPR009008">
    <property type="entry name" value="Val/Leu/Ile-tRNA-synth_edit"/>
</dbReference>
<evidence type="ECO:0000259" key="15">
    <source>
        <dbReference type="Pfam" id="PF24810"/>
    </source>
</evidence>
<evidence type="ECO:0000259" key="12">
    <source>
        <dbReference type="Pfam" id="PF00133"/>
    </source>
</evidence>
<dbReference type="InterPro" id="IPR009080">
    <property type="entry name" value="tRNAsynth_Ia_anticodon-bd"/>
</dbReference>
<dbReference type="NCBIfam" id="NF008957">
    <property type="entry name" value="PRK12300.1"/>
    <property type="match status" value="1"/>
</dbReference>
<dbReference type="GO" id="GO:0006429">
    <property type="term" value="P:leucyl-tRNA aminoacylation"/>
    <property type="evidence" value="ECO:0007669"/>
    <property type="project" value="InterPro"/>
</dbReference>
<dbReference type="Pfam" id="PF24810">
    <property type="entry name" value="RBD_LARS1"/>
    <property type="match status" value="1"/>
</dbReference>
<evidence type="ECO:0000256" key="9">
    <source>
        <dbReference type="ARBA" id="ARBA00047469"/>
    </source>
</evidence>
<dbReference type="Pfam" id="PF00133">
    <property type="entry name" value="tRNA-synt_1"/>
    <property type="match status" value="2"/>
</dbReference>
<feature type="domain" description="Leucine--tRNA ligase RagD-binding" evidence="15">
    <location>
        <begin position="956"/>
        <end position="1028"/>
    </location>
</feature>
<dbReference type="FunFam" id="3.90.740.10:FF:000001">
    <property type="entry name" value="Leucine--tRNA ligase, cytoplasmic"/>
    <property type="match status" value="1"/>
</dbReference>
<feature type="compositionally biased region" description="Polar residues" evidence="11">
    <location>
        <begin position="9"/>
        <end position="19"/>
    </location>
</feature>
<dbReference type="FunFam" id="3.40.50.620:FF:000326">
    <property type="entry name" value="Leucine--tRNA ligase, cytoplasmic"/>
    <property type="match status" value="1"/>
</dbReference>
<dbReference type="SUPFAM" id="SSF50677">
    <property type="entry name" value="ValRS/IleRS/LeuRS editing domain"/>
    <property type="match status" value="1"/>
</dbReference>
<dbReference type="Pfam" id="PF08264">
    <property type="entry name" value="Anticodon_1"/>
    <property type="match status" value="1"/>
</dbReference>
<dbReference type="CDD" id="cd07959">
    <property type="entry name" value="Anticodon_Ia_Leu_AEc"/>
    <property type="match status" value="1"/>
</dbReference>
<comment type="catalytic activity">
    <reaction evidence="9">
        <text>tRNA(Leu) + L-leucine + ATP = L-leucyl-tRNA(Leu) + AMP + diphosphate</text>
        <dbReference type="Rhea" id="RHEA:11688"/>
        <dbReference type="Rhea" id="RHEA-COMP:9613"/>
        <dbReference type="Rhea" id="RHEA-COMP:9622"/>
        <dbReference type="ChEBI" id="CHEBI:30616"/>
        <dbReference type="ChEBI" id="CHEBI:33019"/>
        <dbReference type="ChEBI" id="CHEBI:57427"/>
        <dbReference type="ChEBI" id="CHEBI:78442"/>
        <dbReference type="ChEBI" id="CHEBI:78494"/>
        <dbReference type="ChEBI" id="CHEBI:456215"/>
        <dbReference type="EC" id="6.1.1.4"/>
    </reaction>
</comment>
<dbReference type="SUPFAM" id="SSF47323">
    <property type="entry name" value="Anticodon-binding domain of a subclass of class I aminoacyl-tRNA synthetases"/>
    <property type="match status" value="1"/>
</dbReference>
<evidence type="ECO:0000259" key="13">
    <source>
        <dbReference type="Pfam" id="PF08264"/>
    </source>
</evidence>
<dbReference type="GO" id="GO:0005524">
    <property type="term" value="F:ATP binding"/>
    <property type="evidence" value="ECO:0007669"/>
    <property type="project" value="UniProtKB-KW"/>
</dbReference>
<evidence type="ECO:0000256" key="1">
    <source>
        <dbReference type="ARBA" id="ARBA00005594"/>
    </source>
</evidence>
<evidence type="ECO:0000256" key="10">
    <source>
        <dbReference type="RuleBase" id="RU363035"/>
    </source>
</evidence>
<dbReference type="Proteomes" id="UP000466442">
    <property type="component" value="Unassembled WGS sequence"/>
</dbReference>
<keyword evidence="5 10" id="KW-0067">ATP-binding</keyword>
<evidence type="ECO:0000256" key="4">
    <source>
        <dbReference type="ARBA" id="ARBA00022741"/>
    </source>
</evidence>
<dbReference type="Gene3D" id="3.40.50.620">
    <property type="entry name" value="HUPs"/>
    <property type="match status" value="1"/>
</dbReference>
<evidence type="ECO:0000256" key="6">
    <source>
        <dbReference type="ARBA" id="ARBA00022917"/>
    </source>
</evidence>
<dbReference type="NCBIfam" id="TIGR00395">
    <property type="entry name" value="leuS_arch"/>
    <property type="match status" value="1"/>
</dbReference>
<protein>
    <recommendedName>
        <fullName evidence="2">leucine--tRNA ligase</fullName>
        <ecNumber evidence="2">6.1.1.4</ecNumber>
    </recommendedName>
    <alternativeName>
        <fullName evidence="8">Leucyl-tRNA synthetase</fullName>
    </alternativeName>
</protein>
<gene>
    <name evidence="16" type="ORF">GE061_006440</name>
</gene>
<feature type="domain" description="Aminoacyl-tRNA synthetase class Ia" evidence="12">
    <location>
        <begin position="199"/>
        <end position="774"/>
    </location>
</feature>
<dbReference type="InterPro" id="IPR014729">
    <property type="entry name" value="Rossmann-like_a/b/a_fold"/>
</dbReference>
<dbReference type="InterPro" id="IPR001412">
    <property type="entry name" value="aa-tRNA-synth_I_CS"/>
</dbReference>
<evidence type="ECO:0000313" key="17">
    <source>
        <dbReference type="Proteomes" id="UP000466442"/>
    </source>
</evidence>
<accession>A0A8S9WV96</accession>
<dbReference type="GO" id="GO:0002161">
    <property type="term" value="F:aminoacyl-tRNA deacylase activity"/>
    <property type="evidence" value="ECO:0007669"/>
    <property type="project" value="InterPro"/>
</dbReference>
<dbReference type="Gene3D" id="1.10.730.10">
    <property type="entry name" value="Isoleucyl-tRNA Synthetase, Domain 1"/>
    <property type="match status" value="1"/>
</dbReference>
<evidence type="ECO:0000256" key="2">
    <source>
        <dbReference type="ARBA" id="ARBA00013164"/>
    </source>
</evidence>
<evidence type="ECO:0000256" key="3">
    <source>
        <dbReference type="ARBA" id="ARBA00022598"/>
    </source>
</evidence>
<dbReference type="InterPro" id="IPR004493">
    <property type="entry name" value="Leu-tRNA-synth_Ia_arc/euk"/>
</dbReference>
<dbReference type="InterPro" id="IPR013155">
    <property type="entry name" value="M/V/L/I-tRNA-synth_anticd-bd"/>
</dbReference>
<dbReference type="GO" id="GO:0004823">
    <property type="term" value="F:leucine-tRNA ligase activity"/>
    <property type="evidence" value="ECO:0007669"/>
    <property type="project" value="UniProtKB-EC"/>
</dbReference>
<keyword evidence="7 10" id="KW-0030">Aminoacyl-tRNA synthetase</keyword>
<feature type="domain" description="Methionyl/Valyl/Leucyl/Isoleucyl-tRNA synthetase anticodon-binding" evidence="13">
    <location>
        <begin position="813"/>
        <end position="927"/>
    </location>
</feature>
<evidence type="ECO:0000256" key="8">
    <source>
        <dbReference type="ARBA" id="ARBA00030520"/>
    </source>
</evidence>
<dbReference type="InterPro" id="IPR002300">
    <property type="entry name" value="aa-tRNA-synth_Ia"/>
</dbReference>
<dbReference type="Pfam" id="PF22947">
    <property type="entry name" value="ULD_3"/>
    <property type="match status" value="1"/>
</dbReference>
<reference evidence="16" key="1">
    <citation type="journal article" date="2021" name="Mol. Ecol. Resour.">
        <title>Apolygus lucorum genome provides insights into omnivorousness and mesophyll feeding.</title>
        <authorList>
            <person name="Liu Y."/>
            <person name="Liu H."/>
            <person name="Wang H."/>
            <person name="Huang T."/>
            <person name="Liu B."/>
            <person name="Yang B."/>
            <person name="Yin L."/>
            <person name="Li B."/>
            <person name="Zhang Y."/>
            <person name="Zhang S."/>
            <person name="Jiang F."/>
            <person name="Zhang X."/>
            <person name="Ren Y."/>
            <person name="Wang B."/>
            <person name="Wang S."/>
            <person name="Lu Y."/>
            <person name="Wu K."/>
            <person name="Fan W."/>
            <person name="Wang G."/>
        </authorList>
    </citation>
    <scope>NUCLEOTIDE SEQUENCE</scope>
    <source>
        <strain evidence="16">12Hb</strain>
    </source>
</reference>
<sequence>MFSPRFGCLSSNESSNPNSRMERKGTFKVEFLRKIENEIQSKWEQEKAFEVNAPAKFDKNTKRKYFTNFPYPYMNGRLHLGHTFTITKCEFATRYQRLKGKQVLFPFGFHCTGMPIKACSDKLKREMEIFGNPPVFPEVEEDPEPQEVQIDDPAAKDKSKGKKSKAVAKAGTFKYQWLIMRSLGIPEEEIVKFADAAHWLEYFPPLCMSDLKSMGIHVDWRRTFITTDANPYYDSFVRWQFIRLKDQGKLKFGKRYTVFSPLTSQPCMDHDRGCGEGVGPQEYTLIKMKLQSPYPQKLSKYEKQKLEVSLVAATLRPETMYGQTNCWIRPDMDYIAFTTKDKEVFVCTKRSALNMAYQEFTNKNGEIGDFTELKGEDLLGAALSSPMTSHDTIYALPMLTIKSDKGTGVVTSVPSDSPDDYAALVDLKKKPALREKYGIKDHMVVPFEPIPIIDIPELGDLAAVYAYDKFKIQSQNDKDKLQEAKDLCYLKGFYDGVLIVGDYKGSKVQDVKNKCKQDMLKQKTATVYYEPEKLVTSRSGDECVVALCDQWYLDYGEETWKAKAEECLANLNTYHDEVRKNFIATLNWLHEYACSRTYGLGTKLPWDENWLIESLSDSTIYMSYYTIAHFLQGGTFKGEKGNQYGIKPEDMTLEVWDYIFLGTKLPKSSIPKKTLEAMRNEFLYWYPVDMRVSGKDLIQNHLTFFIYVHTAIWKDPSMWPQSIRANGHLLLNSSKMSKSDGNFLTLCDGIEKYSADGMRLALADSGDTVEDANFVNSVADAGILRLYTLIEWVNEMIAEKDKLRTGPADTFHDRVFLSELNLKINETEDNFEKLLFKDALRTGFFEMQAIRDKYRELTSNTGMHRDLVFKFIKVQALLLSPICPHVAEHICQIIGEKSIHSAEWPVATEIDENIIKSSAYLMNSAHDFRLQLKNHLALAKKGKGPQDKPTNAVIWVAKSYPKWQELILTKLKEMYLGNGGAFPDNKSISVELGKIEELKKYMKRVMPFVQFLKEKVESSGLDVLNLTSEVDEIDVLSRNKEYLVQTLNLEDARISFTNASDAPEKVKQDTTPGTPYITFPPPLPGLKLKLINPQPQNGMFTENVTVRNNMPLRNLTNLLRKKQDGKIEFWRWKDPELGPRKIPAHDDLTSDKIKIENDSEFLVDMEKRVITIKDRTGVHPVGTGIVYIVQ</sequence>
<comment type="similarity">
    <text evidence="1 10">Belongs to the class-I aminoacyl-tRNA synthetase family.</text>
</comment>
<dbReference type="FunFam" id="1.10.730.10:FF:000020">
    <property type="entry name" value="Leucine--tRNA ligase cytoplasmic"/>
    <property type="match status" value="1"/>
</dbReference>
<feature type="region of interest" description="Disordered" evidence="11">
    <location>
        <begin position="135"/>
        <end position="163"/>
    </location>
</feature>
<evidence type="ECO:0000256" key="5">
    <source>
        <dbReference type="ARBA" id="ARBA00022840"/>
    </source>
</evidence>
<dbReference type="InterPro" id="IPR055416">
    <property type="entry name" value="RBD_LARS1"/>
</dbReference>
<organism evidence="16 17">
    <name type="scientific">Apolygus lucorum</name>
    <name type="common">Small green plant bug</name>
    <name type="synonym">Lygocoris lucorum</name>
    <dbReference type="NCBI Taxonomy" id="248454"/>
    <lineage>
        <taxon>Eukaryota</taxon>
        <taxon>Metazoa</taxon>
        <taxon>Ecdysozoa</taxon>
        <taxon>Arthropoda</taxon>
        <taxon>Hexapoda</taxon>
        <taxon>Insecta</taxon>
        <taxon>Pterygota</taxon>
        <taxon>Neoptera</taxon>
        <taxon>Paraneoptera</taxon>
        <taxon>Hemiptera</taxon>
        <taxon>Heteroptera</taxon>
        <taxon>Panheteroptera</taxon>
        <taxon>Cimicomorpha</taxon>
        <taxon>Miridae</taxon>
        <taxon>Mirini</taxon>
        <taxon>Apolygus</taxon>
    </lineage>
</organism>
<keyword evidence="4 10" id="KW-0547">Nucleotide-binding</keyword>
<evidence type="ECO:0000256" key="11">
    <source>
        <dbReference type="SAM" id="MobiDB-lite"/>
    </source>
</evidence>
<feature type="domain" description="Aminoacyl-tRNA synthetase class Ia" evidence="12">
    <location>
        <begin position="39"/>
        <end position="121"/>
    </location>
</feature>
<feature type="domain" description="Leucine--tRNA ligase ubiquitin-like" evidence="14">
    <location>
        <begin position="1084"/>
        <end position="1189"/>
    </location>
</feature>
<dbReference type="SUPFAM" id="SSF52374">
    <property type="entry name" value="Nucleotidylyl transferase"/>
    <property type="match status" value="1"/>
</dbReference>